<organism evidence="16 17">
    <name type="scientific">Scylla paramamosain</name>
    <name type="common">Mud crab</name>
    <dbReference type="NCBI Taxonomy" id="85552"/>
    <lineage>
        <taxon>Eukaryota</taxon>
        <taxon>Metazoa</taxon>
        <taxon>Ecdysozoa</taxon>
        <taxon>Arthropoda</taxon>
        <taxon>Crustacea</taxon>
        <taxon>Multicrustacea</taxon>
        <taxon>Malacostraca</taxon>
        <taxon>Eumalacostraca</taxon>
        <taxon>Eucarida</taxon>
        <taxon>Decapoda</taxon>
        <taxon>Pleocyemata</taxon>
        <taxon>Brachyura</taxon>
        <taxon>Eubrachyura</taxon>
        <taxon>Portunoidea</taxon>
        <taxon>Portunidae</taxon>
        <taxon>Portuninae</taxon>
        <taxon>Scylla</taxon>
    </lineage>
</organism>
<evidence type="ECO:0000256" key="6">
    <source>
        <dbReference type="ARBA" id="ARBA00022837"/>
    </source>
</evidence>
<gene>
    <name evidence="16" type="ORF">O3P69_009667</name>
</gene>
<evidence type="ECO:0000256" key="11">
    <source>
        <dbReference type="PROSITE-ProRule" id="PRU01172"/>
    </source>
</evidence>
<feature type="transmembrane region" description="Helical" evidence="12">
    <location>
        <begin position="750"/>
        <end position="775"/>
    </location>
</feature>
<dbReference type="SMART" id="SM00192">
    <property type="entry name" value="LDLa"/>
    <property type="match status" value="1"/>
</dbReference>
<dbReference type="CDD" id="cd00112">
    <property type="entry name" value="LDLa"/>
    <property type="match status" value="1"/>
</dbReference>
<feature type="disulfide bond" evidence="10">
    <location>
        <begin position="436"/>
        <end position="448"/>
    </location>
</feature>
<feature type="chain" id="PRO_5043665202" evidence="13">
    <location>
        <begin position="20"/>
        <end position="862"/>
    </location>
</feature>
<dbReference type="Gene3D" id="2.60.120.200">
    <property type="match status" value="1"/>
</dbReference>
<dbReference type="InterPro" id="IPR001304">
    <property type="entry name" value="C-type_lectin-like"/>
</dbReference>
<evidence type="ECO:0000256" key="9">
    <source>
        <dbReference type="ARBA" id="ARBA00023180"/>
    </source>
</evidence>
<dbReference type="FunFam" id="4.10.400.10:FF:000034">
    <property type="entry name" value="Low-density lipoprotein receptor-related protein 2"/>
    <property type="match status" value="1"/>
</dbReference>
<feature type="signal peptide" evidence="13">
    <location>
        <begin position="1"/>
        <end position="19"/>
    </location>
</feature>
<dbReference type="PROSITE" id="PS00236">
    <property type="entry name" value="NEUROTR_ION_CHANNEL"/>
    <property type="match status" value="1"/>
</dbReference>
<feature type="disulfide bond" evidence="10">
    <location>
        <begin position="443"/>
        <end position="461"/>
    </location>
</feature>
<keyword evidence="17" id="KW-1185">Reference proteome</keyword>
<dbReference type="SUPFAM" id="SSF63712">
    <property type="entry name" value="Nicotinic receptor ligand binding domain-like"/>
    <property type="match status" value="1"/>
</dbReference>
<dbReference type="Pfam" id="PF00059">
    <property type="entry name" value="Lectin_C"/>
    <property type="match status" value="1"/>
</dbReference>
<dbReference type="SUPFAM" id="SSF49899">
    <property type="entry name" value="Concanavalin A-like lectins/glucanases"/>
    <property type="match status" value="1"/>
</dbReference>
<dbReference type="PROSITE" id="PS51828">
    <property type="entry name" value="PTX_2"/>
    <property type="match status" value="1"/>
</dbReference>
<dbReference type="Proteomes" id="UP001487740">
    <property type="component" value="Unassembled WGS sequence"/>
</dbReference>
<keyword evidence="8 10" id="KW-1015">Disulfide bond</keyword>
<comment type="cofactor">
    <cofactor evidence="1">
        <name>Ca(2+)</name>
        <dbReference type="ChEBI" id="CHEBI:29108"/>
    </cofactor>
</comment>
<dbReference type="Pfam" id="PF00354">
    <property type="entry name" value="Pentaxin"/>
    <property type="match status" value="1"/>
</dbReference>
<dbReference type="PANTHER" id="PTHR19277:SF161">
    <property type="entry name" value="LAMININ G DOMAIN-CONTAINING PROTEIN"/>
    <property type="match status" value="1"/>
</dbReference>
<keyword evidence="4 13" id="KW-0732">Signal</keyword>
<dbReference type="GO" id="GO:0046872">
    <property type="term" value="F:metal ion binding"/>
    <property type="evidence" value="ECO:0007669"/>
    <property type="project" value="UniProtKB-KW"/>
</dbReference>
<feature type="disulfide bond" evidence="10">
    <location>
        <begin position="455"/>
        <end position="470"/>
    </location>
</feature>
<comment type="subcellular location">
    <subcellularLocation>
        <location evidence="2">Membrane</location>
        <topology evidence="2">Multi-pass membrane protein</topology>
    </subcellularLocation>
</comment>
<evidence type="ECO:0000256" key="7">
    <source>
        <dbReference type="ARBA" id="ARBA00023136"/>
    </source>
</evidence>
<evidence type="ECO:0000259" key="14">
    <source>
        <dbReference type="PROSITE" id="PS50041"/>
    </source>
</evidence>
<proteinExistence type="predicted"/>
<dbReference type="InterPro" id="IPR016186">
    <property type="entry name" value="C-type_lectin-like/link_sf"/>
</dbReference>
<accession>A0AAW0SJ63</accession>
<dbReference type="SUPFAM" id="SSF90112">
    <property type="entry name" value="Neurotransmitter-gated ion-channel transmembrane pore"/>
    <property type="match status" value="1"/>
</dbReference>
<dbReference type="PRINTS" id="PR00895">
    <property type="entry name" value="PENTAXIN"/>
</dbReference>
<dbReference type="InterPro" id="IPR001759">
    <property type="entry name" value="PTX_dom"/>
</dbReference>
<dbReference type="InterPro" id="IPR036719">
    <property type="entry name" value="Neuro-gated_channel_TM_sf"/>
</dbReference>
<dbReference type="InterPro" id="IPR036734">
    <property type="entry name" value="Neur_chan_lig-bd_sf"/>
</dbReference>
<dbReference type="Gene3D" id="2.70.170.10">
    <property type="entry name" value="Neurotransmitter-gated ion-channel ligand-binding domain"/>
    <property type="match status" value="1"/>
</dbReference>
<keyword evidence="7 12" id="KW-0472">Membrane</keyword>
<dbReference type="SMART" id="SM00159">
    <property type="entry name" value="PTX"/>
    <property type="match status" value="1"/>
</dbReference>
<comment type="caution">
    <text evidence="16">The sequence shown here is derived from an EMBL/GenBank/DDBJ whole genome shotgun (WGS) entry which is preliminary data.</text>
</comment>
<keyword evidence="3" id="KW-0479">Metal-binding</keyword>
<dbReference type="PANTHER" id="PTHR19277">
    <property type="entry name" value="PENTRAXIN"/>
    <property type="match status" value="1"/>
</dbReference>
<dbReference type="SUPFAM" id="SSF57424">
    <property type="entry name" value="LDL receptor-like module"/>
    <property type="match status" value="1"/>
</dbReference>
<keyword evidence="6" id="KW-0106">Calcium</keyword>
<reference evidence="16 17" key="1">
    <citation type="submission" date="2023-03" db="EMBL/GenBank/DDBJ databases">
        <title>High-quality genome of Scylla paramamosain provides insights in environmental adaptation.</title>
        <authorList>
            <person name="Zhang L."/>
        </authorList>
    </citation>
    <scope>NUCLEOTIDE SEQUENCE [LARGE SCALE GENOMIC DNA]</scope>
    <source>
        <strain evidence="16">LZ_2023a</strain>
        <tissue evidence="16">Muscle</tissue>
    </source>
</reference>
<dbReference type="Gene3D" id="3.10.100.10">
    <property type="entry name" value="Mannose-Binding Protein A, subunit A"/>
    <property type="match status" value="1"/>
</dbReference>
<dbReference type="SUPFAM" id="SSF56436">
    <property type="entry name" value="C-type lectin-like"/>
    <property type="match status" value="1"/>
</dbReference>
<feature type="domain" description="Pentraxin (PTX)" evidence="15">
    <location>
        <begin position="14"/>
        <end position="216"/>
    </location>
</feature>
<dbReference type="Gene3D" id="4.10.400.10">
    <property type="entry name" value="Low-density Lipoprotein Receptor"/>
    <property type="match status" value="1"/>
</dbReference>
<evidence type="ECO:0000313" key="16">
    <source>
        <dbReference type="EMBL" id="KAK8374835.1"/>
    </source>
</evidence>
<evidence type="ECO:0000256" key="2">
    <source>
        <dbReference type="ARBA" id="ARBA00004141"/>
    </source>
</evidence>
<evidence type="ECO:0000256" key="1">
    <source>
        <dbReference type="ARBA" id="ARBA00001913"/>
    </source>
</evidence>
<sequence>MCRPALKVAVVMMVRIIFAQDPQPAFSYARLAAPPFPVLASFTTCYWLRLTRFREESTLMSYAVSDDRDNELRMDHRVGEYKVSLKSIWVETSLETPFRMWTHFCFTFQHRSGDWVIFVNGESRSEGNIGRLSGNIDPEGAYVIGQEQDQFGGGFQRDQSFSGEITQLNFWSSVLSPLTISKRWNISGEVAWKVWQKEDICSRQRRRVTFFPDRFSLKASLHLCKVVGGRVMVPLDNQENMRLYERSQGRAIYCSKGQGSSYLWMGATDSQQERLWEYWETSEPVSWEGPWRGSGPNGGTAENCLVMLSGTFPSQWSDIACLDSYEFCVPCEFPQLSTLYLKGPAVCPNSPFNQEYVLGNEEGGRPALHGFFHSDIYWDTANKSWAIRSRKVEGATALWQPLREGNYPFGTKTWKLAGEVCNMLPGTLVNLTLSICRSDQFTCSDGTCIPLGNRCDLRIDCGDQSDEAQCSVVQLPKGYRNTIPPPPTKEGSPLQILFYINIIAFPSIVTQDLTYVSTMSLSLRWKDVRLSYLNLKDDRTLNLLFGEAVESIWTPRVFFSNAQGNIFTNLDQGARVEVVRQGSSQPAPPHLTHEMNIFSGLENSLETSQLYTLTYTCDFNLIMFPFDAQVCFLRFTLVSAAATYMQLVPTAANYSGPPALIEYTIGRLDMERVSDGEFSTVQVNVRFIRRYGFYLLTLYIPTTLLMVIAYATFFFKIDDFNSRIVVALTALLVLASLFTQTSNSLPKTSYFKLVDIWLFFSIVIIFVVVMLQTLIDFAGGMQFPRCPFISSSSILSSSSSIVQVISKDAEAQEIPTFAPTTPEKKNNMTIMIFSRILVPIIFLIFNLAYWGSALTHLAKLDT</sequence>
<dbReference type="GO" id="GO:0016020">
    <property type="term" value="C:membrane"/>
    <property type="evidence" value="ECO:0007669"/>
    <property type="project" value="UniProtKB-SubCell"/>
</dbReference>
<feature type="domain" description="C-type lectin" evidence="14">
    <location>
        <begin position="224"/>
        <end position="330"/>
    </location>
</feature>
<evidence type="ECO:0000256" key="8">
    <source>
        <dbReference type="ARBA" id="ARBA00023157"/>
    </source>
</evidence>
<feature type="transmembrane region" description="Helical" evidence="12">
    <location>
        <begin position="830"/>
        <end position="850"/>
    </location>
</feature>
<feature type="transmembrane region" description="Helical" evidence="12">
    <location>
        <begin position="693"/>
        <end position="714"/>
    </location>
</feature>
<comment type="caution">
    <text evidence="11">Lacks conserved residue(s) required for the propagation of feature annotation.</text>
</comment>
<dbReference type="InterPro" id="IPR038050">
    <property type="entry name" value="Neuro_actylchol_rec"/>
</dbReference>
<dbReference type="InterPro" id="IPR002172">
    <property type="entry name" value="LDrepeatLR_classA_rpt"/>
</dbReference>
<dbReference type="InterPro" id="IPR018000">
    <property type="entry name" value="Neurotransmitter_ion_chnl_CS"/>
</dbReference>
<dbReference type="GO" id="GO:0005230">
    <property type="term" value="F:extracellular ligand-gated monoatomic ion channel activity"/>
    <property type="evidence" value="ECO:0007669"/>
    <property type="project" value="InterPro"/>
</dbReference>
<keyword evidence="12" id="KW-1133">Transmembrane helix</keyword>
<keyword evidence="12" id="KW-0812">Transmembrane</keyword>
<evidence type="ECO:0000256" key="12">
    <source>
        <dbReference type="SAM" id="Phobius"/>
    </source>
</evidence>
<dbReference type="InterPro" id="IPR013320">
    <property type="entry name" value="ConA-like_dom_sf"/>
</dbReference>
<keyword evidence="9" id="KW-0325">Glycoprotein</keyword>
<dbReference type="InterPro" id="IPR051360">
    <property type="entry name" value="Neuronal_Pentraxin_Related"/>
</dbReference>
<dbReference type="Pfam" id="PF00057">
    <property type="entry name" value="Ldl_recept_a"/>
    <property type="match status" value="1"/>
</dbReference>
<feature type="transmembrane region" description="Helical" evidence="12">
    <location>
        <begin position="720"/>
        <end position="738"/>
    </location>
</feature>
<dbReference type="PROSITE" id="PS01209">
    <property type="entry name" value="LDLRA_1"/>
    <property type="match status" value="1"/>
</dbReference>
<dbReference type="EMBL" id="JARAKH010000204">
    <property type="protein sequence ID" value="KAK8374835.1"/>
    <property type="molecule type" value="Genomic_DNA"/>
</dbReference>
<dbReference type="Pfam" id="PF02931">
    <property type="entry name" value="Neur_chan_LBD"/>
    <property type="match status" value="1"/>
</dbReference>
<evidence type="ECO:0000313" key="17">
    <source>
        <dbReference type="Proteomes" id="UP001487740"/>
    </source>
</evidence>
<evidence type="ECO:0000256" key="4">
    <source>
        <dbReference type="ARBA" id="ARBA00022729"/>
    </source>
</evidence>
<protein>
    <submittedName>
        <fullName evidence="16">Uncharacterized protein</fullName>
    </submittedName>
</protein>
<evidence type="ECO:0000256" key="13">
    <source>
        <dbReference type="SAM" id="SignalP"/>
    </source>
</evidence>
<dbReference type="Gene3D" id="1.20.58.390">
    <property type="entry name" value="Neurotransmitter-gated ion-channel transmembrane domain"/>
    <property type="match status" value="1"/>
</dbReference>
<dbReference type="InterPro" id="IPR016187">
    <property type="entry name" value="CTDL_fold"/>
</dbReference>
<dbReference type="InterPro" id="IPR023415">
    <property type="entry name" value="LDLR_class-A_CS"/>
</dbReference>
<evidence type="ECO:0000256" key="10">
    <source>
        <dbReference type="PROSITE-ProRule" id="PRU00124"/>
    </source>
</evidence>
<dbReference type="AlphaFoldDB" id="A0AAW0SJ63"/>
<dbReference type="PROSITE" id="PS50041">
    <property type="entry name" value="C_TYPE_LECTIN_2"/>
    <property type="match status" value="1"/>
</dbReference>
<dbReference type="InterPro" id="IPR006202">
    <property type="entry name" value="Neur_chan_lig-bd"/>
</dbReference>
<evidence type="ECO:0000256" key="5">
    <source>
        <dbReference type="ARBA" id="ARBA00022737"/>
    </source>
</evidence>
<name>A0AAW0SJ63_SCYPA</name>
<dbReference type="PROSITE" id="PS50068">
    <property type="entry name" value="LDLRA_2"/>
    <property type="match status" value="1"/>
</dbReference>
<keyword evidence="5" id="KW-0677">Repeat</keyword>
<evidence type="ECO:0000256" key="3">
    <source>
        <dbReference type="ARBA" id="ARBA00022723"/>
    </source>
</evidence>
<dbReference type="InterPro" id="IPR036055">
    <property type="entry name" value="LDL_receptor-like_sf"/>
</dbReference>
<evidence type="ECO:0000259" key="15">
    <source>
        <dbReference type="PROSITE" id="PS51828"/>
    </source>
</evidence>